<keyword evidence="2" id="KW-1185">Reference proteome</keyword>
<accession>A0AAV2NRN1</accession>
<organism evidence="1 2">
    <name type="scientific">Lasius platythorax</name>
    <dbReference type="NCBI Taxonomy" id="488582"/>
    <lineage>
        <taxon>Eukaryota</taxon>
        <taxon>Metazoa</taxon>
        <taxon>Ecdysozoa</taxon>
        <taxon>Arthropoda</taxon>
        <taxon>Hexapoda</taxon>
        <taxon>Insecta</taxon>
        <taxon>Pterygota</taxon>
        <taxon>Neoptera</taxon>
        <taxon>Endopterygota</taxon>
        <taxon>Hymenoptera</taxon>
        <taxon>Apocrita</taxon>
        <taxon>Aculeata</taxon>
        <taxon>Formicoidea</taxon>
        <taxon>Formicidae</taxon>
        <taxon>Formicinae</taxon>
        <taxon>Lasius</taxon>
        <taxon>Lasius</taxon>
    </lineage>
</organism>
<dbReference type="Proteomes" id="UP001497644">
    <property type="component" value="Chromosome 4"/>
</dbReference>
<gene>
    <name evidence="1" type="ORF">LPLAT_LOCUS8392</name>
</gene>
<evidence type="ECO:0000313" key="1">
    <source>
        <dbReference type="EMBL" id="CAL1682469.1"/>
    </source>
</evidence>
<proteinExistence type="predicted"/>
<protein>
    <submittedName>
        <fullName evidence="1">Uncharacterized protein</fullName>
    </submittedName>
</protein>
<reference evidence="1" key="1">
    <citation type="submission" date="2024-04" db="EMBL/GenBank/DDBJ databases">
        <authorList>
            <consortium name="Molecular Ecology Group"/>
        </authorList>
    </citation>
    <scope>NUCLEOTIDE SEQUENCE</scope>
</reference>
<evidence type="ECO:0000313" key="2">
    <source>
        <dbReference type="Proteomes" id="UP001497644"/>
    </source>
</evidence>
<name>A0AAV2NRN1_9HYME</name>
<dbReference type="EMBL" id="OZ034827">
    <property type="protein sequence ID" value="CAL1682469.1"/>
    <property type="molecule type" value="Genomic_DNA"/>
</dbReference>
<dbReference type="AlphaFoldDB" id="A0AAV2NRN1"/>
<sequence length="118" mass="14145">MDNNKCLLLEFVNEDKKIAVGYQDWLQDKISGEEEYLRTIKKKSEVKIKWPNCDITSASIMKKRVRTCEWKTVVAKILSFDEWTKMCQQRDNLEIYGVLEATKEQRKLMYKKQWSDDE</sequence>